<accession>A0A2P6R075</accession>
<dbReference type="STRING" id="74649.A0A2P6R075"/>
<feature type="region of interest" description="Disordered" evidence="1">
    <location>
        <begin position="26"/>
        <end position="56"/>
    </location>
</feature>
<dbReference type="AlphaFoldDB" id="A0A2P6R075"/>
<gene>
    <name evidence="2" type="ORF">RchiOBHm_Chr4g0429121</name>
</gene>
<evidence type="ECO:0000256" key="1">
    <source>
        <dbReference type="SAM" id="MobiDB-lite"/>
    </source>
</evidence>
<evidence type="ECO:0000313" key="2">
    <source>
        <dbReference type="EMBL" id="PRQ39796.1"/>
    </source>
</evidence>
<sequence length="148" mass="16169">MVVGGSNCLGWKNCIEIEETLGGVMGKDESSKEVGDVEEGEISDSTSVEEISEEDFVKQELKVEPKSNGGGGDAGRVWTMRDIYNYPGFRGYGSGLVNLAWAQAVQNKPLNELFVMDVDSEEKSKQQQQRSSSSLPVSSGNAKGRREW</sequence>
<dbReference type="OrthoDB" id="1616892at2759"/>
<organism evidence="2 3">
    <name type="scientific">Rosa chinensis</name>
    <name type="common">China rose</name>
    <dbReference type="NCBI Taxonomy" id="74649"/>
    <lineage>
        <taxon>Eukaryota</taxon>
        <taxon>Viridiplantae</taxon>
        <taxon>Streptophyta</taxon>
        <taxon>Embryophyta</taxon>
        <taxon>Tracheophyta</taxon>
        <taxon>Spermatophyta</taxon>
        <taxon>Magnoliopsida</taxon>
        <taxon>eudicotyledons</taxon>
        <taxon>Gunneridae</taxon>
        <taxon>Pentapetalae</taxon>
        <taxon>rosids</taxon>
        <taxon>fabids</taxon>
        <taxon>Rosales</taxon>
        <taxon>Rosaceae</taxon>
        <taxon>Rosoideae</taxon>
        <taxon>Rosoideae incertae sedis</taxon>
        <taxon>Rosa</taxon>
    </lineage>
</organism>
<reference evidence="2 3" key="1">
    <citation type="journal article" date="2018" name="Nat. Genet.">
        <title>The Rosa genome provides new insights in the design of modern roses.</title>
        <authorList>
            <person name="Bendahmane M."/>
        </authorList>
    </citation>
    <scope>NUCLEOTIDE SEQUENCE [LARGE SCALE GENOMIC DNA]</scope>
    <source>
        <strain evidence="3">cv. Old Blush</strain>
    </source>
</reference>
<evidence type="ECO:0000313" key="3">
    <source>
        <dbReference type="Proteomes" id="UP000238479"/>
    </source>
</evidence>
<keyword evidence="2" id="KW-0378">Hydrolase</keyword>
<protein>
    <submittedName>
        <fullName evidence="2">Uncharacterized protein</fullName>
    </submittedName>
</protein>
<dbReference type="GO" id="GO:0016787">
    <property type="term" value="F:hydrolase activity"/>
    <property type="evidence" value="ECO:0007669"/>
    <property type="project" value="UniProtKB-KW"/>
</dbReference>
<proteinExistence type="predicted"/>
<name>A0A2P6R075_ROSCH</name>
<keyword evidence="3" id="KW-1185">Reference proteome</keyword>
<dbReference type="Gramene" id="PRQ39796">
    <property type="protein sequence ID" value="PRQ39796"/>
    <property type="gene ID" value="RchiOBHm_Chr4g0429121"/>
</dbReference>
<dbReference type="Proteomes" id="UP000238479">
    <property type="component" value="Chromosome 4"/>
</dbReference>
<feature type="compositionally biased region" description="Basic and acidic residues" evidence="1">
    <location>
        <begin position="26"/>
        <end position="35"/>
    </location>
</feature>
<dbReference type="EMBL" id="PDCK01000042">
    <property type="protein sequence ID" value="PRQ39796.1"/>
    <property type="molecule type" value="Genomic_DNA"/>
</dbReference>
<comment type="caution">
    <text evidence="2">The sequence shown here is derived from an EMBL/GenBank/DDBJ whole genome shotgun (WGS) entry which is preliminary data.</text>
</comment>
<feature type="region of interest" description="Disordered" evidence="1">
    <location>
        <begin position="119"/>
        <end position="148"/>
    </location>
</feature>